<dbReference type="InterPro" id="IPR029071">
    <property type="entry name" value="Ubiquitin-like_domsf"/>
</dbReference>
<dbReference type="InterPro" id="IPR006577">
    <property type="entry name" value="UAS"/>
</dbReference>
<comment type="caution">
    <text evidence="4">The sequence shown here is derived from an EMBL/GenBank/DDBJ whole genome shotgun (WGS) entry which is preliminary data.</text>
</comment>
<feature type="domain" description="UBX" evidence="3">
    <location>
        <begin position="389"/>
        <end position="484"/>
    </location>
</feature>
<dbReference type="Pfam" id="PF00789">
    <property type="entry name" value="UBX"/>
    <property type="match status" value="1"/>
</dbReference>
<evidence type="ECO:0000313" key="5">
    <source>
        <dbReference type="Proteomes" id="UP001378960"/>
    </source>
</evidence>
<dbReference type="PANTHER" id="PTHR23322:SF1">
    <property type="entry name" value="FAS-ASSOCIATED FACTOR 2"/>
    <property type="match status" value="1"/>
</dbReference>
<dbReference type="SUPFAM" id="SSF54236">
    <property type="entry name" value="Ubiquitin-like"/>
    <property type="match status" value="1"/>
</dbReference>
<keyword evidence="1" id="KW-0175">Coiled coil</keyword>
<keyword evidence="2" id="KW-0472">Membrane</keyword>
<keyword evidence="2" id="KW-0812">Transmembrane</keyword>
<dbReference type="GO" id="GO:0043130">
    <property type="term" value="F:ubiquitin binding"/>
    <property type="evidence" value="ECO:0007669"/>
    <property type="project" value="TreeGrafter"/>
</dbReference>
<dbReference type="EMBL" id="BTGB01000005">
    <property type="protein sequence ID" value="GMM47085.1"/>
    <property type="molecule type" value="Genomic_DNA"/>
</dbReference>
<evidence type="ECO:0000256" key="2">
    <source>
        <dbReference type="SAM" id="Phobius"/>
    </source>
</evidence>
<organism evidence="4 5">
    <name type="scientific">Pichia kluyveri</name>
    <name type="common">Yeast</name>
    <dbReference type="NCBI Taxonomy" id="36015"/>
    <lineage>
        <taxon>Eukaryota</taxon>
        <taxon>Fungi</taxon>
        <taxon>Dikarya</taxon>
        <taxon>Ascomycota</taxon>
        <taxon>Saccharomycotina</taxon>
        <taxon>Pichiomycetes</taxon>
        <taxon>Pichiales</taxon>
        <taxon>Pichiaceae</taxon>
        <taxon>Pichia</taxon>
    </lineage>
</organism>
<dbReference type="GO" id="GO:0036503">
    <property type="term" value="P:ERAD pathway"/>
    <property type="evidence" value="ECO:0007669"/>
    <property type="project" value="TreeGrafter"/>
</dbReference>
<sequence length="488" mass="56678">MSGELNRLNSTFNSFFNVIRIPNTGNATHDEETPIINESTNNNNNIPEMPGAFTFPNEVNNDINNNQNSTPISNYVSKFFDRLITIFIVSLFLIVFIPVYVFYRIVLYVFFILLSILVKFNRHGYKKINNKHPANTARKFIMKFDERIGNKSNVYSNDNGDMIRDDINANSGLSTLGSENEIQEIGRPDFLECAYSHALFIVKKEIKWLLVYIESDQNNDAINFTNDVLTNKEFLTFIKDRNILVWGNDISESEAYQICNQFKITKLPFLGLFCLTVNQTPTTSGMRASLPSLSLVMKIQGYKTLDYTLKKFNRAFNKYNPALVQLRQHYTNSEGELSSSDSIQRAYRQFRQNLNTPPVIRSLERNNNERAKLQWLKWRKSRLIPENNIDGEFARIAIRCVDGTRKQYKLDKHSSIEELYALVECTILNNIEVDEHEQYQEPENYSHTYTFDLINVLPRVVIPISYQESIEENEYLYPSGNLVISIRE</sequence>
<evidence type="ECO:0000313" key="4">
    <source>
        <dbReference type="EMBL" id="GMM47085.1"/>
    </source>
</evidence>
<dbReference type="Gene3D" id="3.40.30.10">
    <property type="entry name" value="Glutaredoxin"/>
    <property type="match status" value="1"/>
</dbReference>
<dbReference type="PROSITE" id="PS50033">
    <property type="entry name" value="UBX"/>
    <property type="match status" value="1"/>
</dbReference>
<proteinExistence type="predicted"/>
<dbReference type="SMART" id="SM00594">
    <property type="entry name" value="UAS"/>
    <property type="match status" value="1"/>
</dbReference>
<dbReference type="PANTHER" id="PTHR23322">
    <property type="entry name" value="FAS-ASSOCIATED PROTEIN"/>
    <property type="match status" value="1"/>
</dbReference>
<evidence type="ECO:0000256" key="1">
    <source>
        <dbReference type="ARBA" id="ARBA00023054"/>
    </source>
</evidence>
<gene>
    <name evidence="4" type="ORF">DAPK24_036600</name>
</gene>
<name>A0AAV5R713_PICKL</name>
<dbReference type="SUPFAM" id="SSF52833">
    <property type="entry name" value="Thioredoxin-like"/>
    <property type="match status" value="1"/>
</dbReference>
<dbReference type="InterPro" id="IPR050730">
    <property type="entry name" value="UBX_domain-protein"/>
</dbReference>
<keyword evidence="5" id="KW-1185">Reference proteome</keyword>
<dbReference type="GO" id="GO:0005783">
    <property type="term" value="C:endoplasmic reticulum"/>
    <property type="evidence" value="ECO:0007669"/>
    <property type="project" value="TreeGrafter"/>
</dbReference>
<accession>A0AAV5R713</accession>
<dbReference type="InterPro" id="IPR036249">
    <property type="entry name" value="Thioredoxin-like_sf"/>
</dbReference>
<feature type="transmembrane region" description="Helical" evidence="2">
    <location>
        <begin position="79"/>
        <end position="99"/>
    </location>
</feature>
<evidence type="ECO:0000259" key="3">
    <source>
        <dbReference type="PROSITE" id="PS50033"/>
    </source>
</evidence>
<dbReference type="Proteomes" id="UP001378960">
    <property type="component" value="Unassembled WGS sequence"/>
</dbReference>
<dbReference type="InterPro" id="IPR001012">
    <property type="entry name" value="UBX_dom"/>
</dbReference>
<protein>
    <submittedName>
        <fullName evidence="4">Ubx3 protein</fullName>
    </submittedName>
</protein>
<dbReference type="AlphaFoldDB" id="A0AAV5R713"/>
<keyword evidence="2" id="KW-1133">Transmembrane helix</keyword>
<reference evidence="4 5" key="1">
    <citation type="journal article" date="2023" name="Elife">
        <title>Identification of key yeast species and microbe-microbe interactions impacting larval growth of Drosophila in the wild.</title>
        <authorList>
            <person name="Mure A."/>
            <person name="Sugiura Y."/>
            <person name="Maeda R."/>
            <person name="Honda K."/>
            <person name="Sakurai N."/>
            <person name="Takahashi Y."/>
            <person name="Watada M."/>
            <person name="Katoh T."/>
            <person name="Gotoh A."/>
            <person name="Gotoh Y."/>
            <person name="Taniguchi I."/>
            <person name="Nakamura K."/>
            <person name="Hayashi T."/>
            <person name="Katayama T."/>
            <person name="Uemura T."/>
            <person name="Hattori Y."/>
        </authorList>
    </citation>
    <scope>NUCLEOTIDE SEQUENCE [LARGE SCALE GENOMIC DNA]</scope>
    <source>
        <strain evidence="4 5">PK-24</strain>
    </source>
</reference>